<dbReference type="GO" id="GO:0140098">
    <property type="term" value="F:catalytic activity, acting on RNA"/>
    <property type="evidence" value="ECO:0007669"/>
    <property type="project" value="UniProtKB-ARBA"/>
</dbReference>
<dbReference type="InterPro" id="IPR006224">
    <property type="entry name" value="PsdUridine_synth_RluA-like_CS"/>
</dbReference>
<evidence type="ECO:0000256" key="4">
    <source>
        <dbReference type="RuleBase" id="RU362028"/>
    </source>
</evidence>
<dbReference type="NCBIfam" id="TIGR00005">
    <property type="entry name" value="rluA_subfam"/>
    <property type="match status" value="1"/>
</dbReference>
<dbReference type="InterPro" id="IPR006145">
    <property type="entry name" value="PsdUridine_synth_RsuA/RluA"/>
</dbReference>
<evidence type="ECO:0000256" key="3">
    <source>
        <dbReference type="PIRSR" id="PIRSR606225-1"/>
    </source>
</evidence>
<dbReference type="Gene3D" id="3.30.2350.10">
    <property type="entry name" value="Pseudouridine synthase"/>
    <property type="match status" value="1"/>
</dbReference>
<evidence type="ECO:0000313" key="8">
    <source>
        <dbReference type="Proteomes" id="UP000886890"/>
    </source>
</evidence>
<protein>
    <recommendedName>
        <fullName evidence="4">Pseudouridine synthase</fullName>
        <ecNumber evidence="4">5.4.99.-</ecNumber>
    </recommendedName>
</protein>
<dbReference type="EC" id="5.4.99.-" evidence="4"/>
<sequence>MERIFEYPFPSDEEGVTIEQFLRGHGYSHHILTHLKRTANGICLNHVWAYANQKPAAGDLITVRLTESGSDAIPPAPVPFSIVYEDQDLLVVNKPADTPIHPSQNNYTNTLANGLVWYFQQKNETFTYRCINRLDRDTTGLLIIARHALSGAILSAQMRRREISRTYEALVFGSLPPSGTIRTPIGRKEGSSIERTTDPLHGDPAVTHFRTLRCGTEASHVCLKLETGRTHQIRVHMTSIGHPLLGDTLYAPDRDHPIGRQALHSASLEFCHPITGKRMHFDAPLPEDMQDCLQKMK</sequence>
<feature type="region of interest" description="Disordered" evidence="5">
    <location>
        <begin position="181"/>
        <end position="202"/>
    </location>
</feature>
<evidence type="ECO:0000256" key="5">
    <source>
        <dbReference type="SAM" id="MobiDB-lite"/>
    </source>
</evidence>
<reference evidence="7" key="2">
    <citation type="submission" date="2021-04" db="EMBL/GenBank/DDBJ databases">
        <authorList>
            <person name="Gilroy R."/>
        </authorList>
    </citation>
    <scope>NUCLEOTIDE SEQUENCE</scope>
    <source>
        <strain evidence="7">CHK183-1962</strain>
    </source>
</reference>
<evidence type="ECO:0000259" key="6">
    <source>
        <dbReference type="Pfam" id="PF00849"/>
    </source>
</evidence>
<comment type="caution">
    <text evidence="7">The sequence shown here is derived from an EMBL/GenBank/DDBJ whole genome shotgun (WGS) entry which is preliminary data.</text>
</comment>
<dbReference type="Proteomes" id="UP000886890">
    <property type="component" value="Unassembled WGS sequence"/>
</dbReference>
<dbReference type="CDD" id="cd02869">
    <property type="entry name" value="PseudoU_synth_RluA_like"/>
    <property type="match status" value="1"/>
</dbReference>
<dbReference type="GO" id="GO:0009982">
    <property type="term" value="F:pseudouridine synthase activity"/>
    <property type="evidence" value="ECO:0007669"/>
    <property type="project" value="InterPro"/>
</dbReference>
<dbReference type="SUPFAM" id="SSF55120">
    <property type="entry name" value="Pseudouridine synthase"/>
    <property type="match status" value="1"/>
</dbReference>
<dbReference type="Pfam" id="PF00849">
    <property type="entry name" value="PseudoU_synth_2"/>
    <property type="match status" value="1"/>
</dbReference>
<dbReference type="GO" id="GO:0003723">
    <property type="term" value="F:RNA binding"/>
    <property type="evidence" value="ECO:0007669"/>
    <property type="project" value="InterPro"/>
</dbReference>
<comment type="function">
    <text evidence="4">Responsible for synthesis of pseudouridine from uracil.</text>
</comment>
<evidence type="ECO:0000256" key="1">
    <source>
        <dbReference type="ARBA" id="ARBA00000073"/>
    </source>
</evidence>
<dbReference type="InterPro" id="IPR006225">
    <property type="entry name" value="PsdUridine_synth_RluC/D"/>
</dbReference>
<dbReference type="InterPro" id="IPR050188">
    <property type="entry name" value="RluA_PseudoU_synthase"/>
</dbReference>
<proteinExistence type="inferred from homology"/>
<feature type="active site" evidence="3">
    <location>
        <position position="135"/>
    </location>
</feature>
<accession>A0A9D2BHM9</accession>
<dbReference type="EMBL" id="DXEK01000081">
    <property type="protein sequence ID" value="HIX76930.1"/>
    <property type="molecule type" value="Genomic_DNA"/>
</dbReference>
<dbReference type="GO" id="GO:0000455">
    <property type="term" value="P:enzyme-directed rRNA pseudouridine synthesis"/>
    <property type="evidence" value="ECO:0007669"/>
    <property type="project" value="TreeGrafter"/>
</dbReference>
<dbReference type="PROSITE" id="PS01129">
    <property type="entry name" value="PSI_RLU"/>
    <property type="match status" value="1"/>
</dbReference>
<comment type="similarity">
    <text evidence="2 4">Belongs to the pseudouridine synthase RluA family.</text>
</comment>
<gene>
    <name evidence="7" type="ORF">H9734_04950</name>
</gene>
<keyword evidence="4" id="KW-0413">Isomerase</keyword>
<organism evidence="7 8">
    <name type="scientific">Candidatus Fusicatenibacter merdavium</name>
    <dbReference type="NCBI Taxonomy" id="2838600"/>
    <lineage>
        <taxon>Bacteria</taxon>
        <taxon>Bacillati</taxon>
        <taxon>Bacillota</taxon>
        <taxon>Clostridia</taxon>
        <taxon>Lachnospirales</taxon>
        <taxon>Lachnospiraceae</taxon>
        <taxon>Fusicatenibacter</taxon>
    </lineage>
</organism>
<dbReference type="PANTHER" id="PTHR21600:SF35">
    <property type="entry name" value="PSEUDOURIDINE SYNTHASE"/>
    <property type="match status" value="1"/>
</dbReference>
<feature type="compositionally biased region" description="Basic and acidic residues" evidence="5">
    <location>
        <begin position="186"/>
        <end position="201"/>
    </location>
</feature>
<name>A0A9D2BHM9_9FIRM</name>
<evidence type="ECO:0000313" key="7">
    <source>
        <dbReference type="EMBL" id="HIX76930.1"/>
    </source>
</evidence>
<comment type="catalytic activity">
    <reaction evidence="1 4">
        <text>a uridine in RNA = a pseudouridine in RNA</text>
        <dbReference type="Rhea" id="RHEA:48348"/>
        <dbReference type="Rhea" id="RHEA-COMP:12068"/>
        <dbReference type="Rhea" id="RHEA-COMP:12069"/>
        <dbReference type="ChEBI" id="CHEBI:65314"/>
        <dbReference type="ChEBI" id="CHEBI:65315"/>
    </reaction>
</comment>
<reference evidence="7" key="1">
    <citation type="journal article" date="2021" name="PeerJ">
        <title>Extensive microbial diversity within the chicken gut microbiome revealed by metagenomics and culture.</title>
        <authorList>
            <person name="Gilroy R."/>
            <person name="Ravi A."/>
            <person name="Getino M."/>
            <person name="Pursley I."/>
            <person name="Horton D.L."/>
            <person name="Alikhan N.F."/>
            <person name="Baker D."/>
            <person name="Gharbi K."/>
            <person name="Hall N."/>
            <person name="Watson M."/>
            <person name="Adriaenssens E.M."/>
            <person name="Foster-Nyarko E."/>
            <person name="Jarju S."/>
            <person name="Secka A."/>
            <person name="Antonio M."/>
            <person name="Oren A."/>
            <person name="Chaudhuri R.R."/>
            <person name="La Ragione R."/>
            <person name="Hildebrand F."/>
            <person name="Pallen M.J."/>
        </authorList>
    </citation>
    <scope>NUCLEOTIDE SEQUENCE</scope>
    <source>
        <strain evidence="7">CHK183-1962</strain>
    </source>
</reference>
<evidence type="ECO:0000256" key="2">
    <source>
        <dbReference type="ARBA" id="ARBA00010876"/>
    </source>
</evidence>
<dbReference type="PANTHER" id="PTHR21600">
    <property type="entry name" value="MITOCHONDRIAL RNA PSEUDOURIDINE SYNTHASE"/>
    <property type="match status" value="1"/>
</dbReference>
<feature type="domain" description="Pseudouridine synthase RsuA/RluA-like" evidence="6">
    <location>
        <begin position="88"/>
        <end position="238"/>
    </location>
</feature>
<dbReference type="InterPro" id="IPR020103">
    <property type="entry name" value="PsdUridine_synth_cat_dom_sf"/>
</dbReference>
<dbReference type="AlphaFoldDB" id="A0A9D2BHM9"/>